<dbReference type="PANTHER" id="PTHR33387:SF3">
    <property type="entry name" value="DUF985 DOMAIN-CONTAINING PROTEIN"/>
    <property type="match status" value="1"/>
</dbReference>
<dbReference type="AlphaFoldDB" id="A0A9D2CET0"/>
<dbReference type="SUPFAM" id="SSF51182">
    <property type="entry name" value="RmlC-like cupins"/>
    <property type="match status" value="1"/>
</dbReference>
<sequence length="156" mass="17818">MKWEEWVRRLDLEPHVEGGYYRRVYESEVRLPDGTRSASAIYYLLGAGERSRLHRVGRDELWCYHSGRSLDLWFVGEEGVTVRRLGPNVEEGECPQLLAPGDMVFGALPVEGPGEDCTLVTCVVIPEFREEAYHLLTPAEVAELAERWRLPEVFLG</sequence>
<dbReference type="PANTHER" id="PTHR33387">
    <property type="entry name" value="RMLC-LIKE JELLY ROLL FOLD PROTEIN"/>
    <property type="match status" value="1"/>
</dbReference>
<accession>A0A9D2CET0</accession>
<organism evidence="2 3">
    <name type="scientific">Candidatus Intestinimonas merdavium</name>
    <dbReference type="NCBI Taxonomy" id="2838622"/>
    <lineage>
        <taxon>Bacteria</taxon>
        <taxon>Bacillati</taxon>
        <taxon>Bacillota</taxon>
        <taxon>Clostridia</taxon>
        <taxon>Eubacteriales</taxon>
        <taxon>Intestinimonas</taxon>
    </lineage>
</organism>
<dbReference type="Gene3D" id="2.60.120.10">
    <property type="entry name" value="Jelly Rolls"/>
    <property type="match status" value="1"/>
</dbReference>
<evidence type="ECO:0000313" key="3">
    <source>
        <dbReference type="Proteomes" id="UP000886824"/>
    </source>
</evidence>
<reference evidence="2" key="2">
    <citation type="submission" date="2021-04" db="EMBL/GenBank/DDBJ databases">
        <authorList>
            <person name="Gilroy R."/>
        </authorList>
    </citation>
    <scope>NUCLEOTIDE SEQUENCE</scope>
    <source>
        <strain evidence="2">CHK33-7979</strain>
    </source>
</reference>
<evidence type="ECO:0000259" key="1">
    <source>
        <dbReference type="Pfam" id="PF06172"/>
    </source>
</evidence>
<proteinExistence type="predicted"/>
<dbReference type="Proteomes" id="UP000886824">
    <property type="component" value="Unassembled WGS sequence"/>
</dbReference>
<gene>
    <name evidence="2" type="ORF">H9826_10355</name>
</gene>
<reference evidence="2" key="1">
    <citation type="journal article" date="2021" name="PeerJ">
        <title>Extensive microbial diversity within the chicken gut microbiome revealed by metagenomics and culture.</title>
        <authorList>
            <person name="Gilroy R."/>
            <person name="Ravi A."/>
            <person name="Getino M."/>
            <person name="Pursley I."/>
            <person name="Horton D.L."/>
            <person name="Alikhan N.F."/>
            <person name="Baker D."/>
            <person name="Gharbi K."/>
            <person name="Hall N."/>
            <person name="Watson M."/>
            <person name="Adriaenssens E.M."/>
            <person name="Foster-Nyarko E."/>
            <person name="Jarju S."/>
            <person name="Secka A."/>
            <person name="Antonio M."/>
            <person name="Oren A."/>
            <person name="Chaudhuri R.R."/>
            <person name="La Ragione R."/>
            <person name="Hildebrand F."/>
            <person name="Pallen M.J."/>
        </authorList>
    </citation>
    <scope>NUCLEOTIDE SEQUENCE</scope>
    <source>
        <strain evidence="2">CHK33-7979</strain>
    </source>
</reference>
<dbReference type="InterPro" id="IPR009327">
    <property type="entry name" value="Cupin_DUF985"/>
</dbReference>
<protein>
    <submittedName>
        <fullName evidence="2">Cupin domain-containing protein</fullName>
    </submittedName>
</protein>
<name>A0A9D2CET0_9FIRM</name>
<dbReference type="Pfam" id="PF06172">
    <property type="entry name" value="Cupin_5"/>
    <property type="match status" value="1"/>
</dbReference>
<comment type="caution">
    <text evidence="2">The sequence shown here is derived from an EMBL/GenBank/DDBJ whole genome shotgun (WGS) entry which is preliminary data.</text>
</comment>
<dbReference type="InterPro" id="IPR014710">
    <property type="entry name" value="RmlC-like_jellyroll"/>
</dbReference>
<dbReference type="InterPro" id="IPR039935">
    <property type="entry name" value="YML079W-like"/>
</dbReference>
<dbReference type="EMBL" id="DXCX01000109">
    <property type="protein sequence ID" value="HIY74352.1"/>
    <property type="molecule type" value="Genomic_DNA"/>
</dbReference>
<evidence type="ECO:0000313" key="2">
    <source>
        <dbReference type="EMBL" id="HIY74352.1"/>
    </source>
</evidence>
<dbReference type="CDD" id="cd06121">
    <property type="entry name" value="cupin_YML079wp"/>
    <property type="match status" value="1"/>
</dbReference>
<dbReference type="InterPro" id="IPR011051">
    <property type="entry name" value="RmlC_Cupin_sf"/>
</dbReference>
<feature type="domain" description="DUF985" evidence="1">
    <location>
        <begin position="4"/>
        <end position="135"/>
    </location>
</feature>